<dbReference type="InParanoid" id="A0A2H3E450"/>
<accession>A0A2H3E450</accession>
<dbReference type="OrthoDB" id="2865303at2759"/>
<keyword evidence="2" id="KW-1185">Reference proteome</keyword>
<evidence type="ECO:0000313" key="2">
    <source>
        <dbReference type="Proteomes" id="UP000217790"/>
    </source>
</evidence>
<proteinExistence type="predicted"/>
<reference evidence="2" key="1">
    <citation type="journal article" date="2017" name="Nat. Ecol. Evol.">
        <title>Genome expansion and lineage-specific genetic innovations in the forest pathogenic fungi Armillaria.</title>
        <authorList>
            <person name="Sipos G."/>
            <person name="Prasanna A.N."/>
            <person name="Walter M.C."/>
            <person name="O'Connor E."/>
            <person name="Balint B."/>
            <person name="Krizsan K."/>
            <person name="Kiss B."/>
            <person name="Hess J."/>
            <person name="Varga T."/>
            <person name="Slot J."/>
            <person name="Riley R."/>
            <person name="Boka B."/>
            <person name="Rigling D."/>
            <person name="Barry K."/>
            <person name="Lee J."/>
            <person name="Mihaltcheva S."/>
            <person name="LaButti K."/>
            <person name="Lipzen A."/>
            <person name="Waldron R."/>
            <person name="Moloney N.M."/>
            <person name="Sperisen C."/>
            <person name="Kredics L."/>
            <person name="Vagvoelgyi C."/>
            <person name="Patrignani A."/>
            <person name="Fitzpatrick D."/>
            <person name="Nagy I."/>
            <person name="Doyle S."/>
            <person name="Anderson J.B."/>
            <person name="Grigoriev I.V."/>
            <person name="Gueldener U."/>
            <person name="Muensterkoetter M."/>
            <person name="Nagy L.G."/>
        </authorList>
    </citation>
    <scope>NUCLEOTIDE SEQUENCE [LARGE SCALE GENOMIC DNA]</scope>
    <source>
        <strain evidence="2">Ar21-2</strain>
    </source>
</reference>
<name>A0A2H3E450_ARMGA</name>
<dbReference type="EMBL" id="KZ293651">
    <property type="protein sequence ID" value="PBK96107.1"/>
    <property type="molecule type" value="Genomic_DNA"/>
</dbReference>
<dbReference type="AlphaFoldDB" id="A0A2H3E450"/>
<evidence type="ECO:0008006" key="3">
    <source>
        <dbReference type="Google" id="ProtNLM"/>
    </source>
</evidence>
<evidence type="ECO:0000313" key="1">
    <source>
        <dbReference type="EMBL" id="PBK96107.1"/>
    </source>
</evidence>
<gene>
    <name evidence="1" type="ORF">ARMGADRAFT_1077619</name>
</gene>
<sequence length="206" mass="23800">MTTPIHRPSLRYLTACEPAILRSVVLPRLKGMRVSPEVDSVFDCRHDTLPALLSLIQLSKCSLTSLTLNHAVFTDVLFNVLDLTPTVESLHLSVQHWRSHYNPIFKTLIDRLAACSNEGSPTFDFLPLIREFKIGIHDSRMEERPCRFIDHSFFDMVSLRWKSKTLKAHIDQLREFKNDGLDIHLAVERYSPGLYCYDEVTVERFV</sequence>
<protein>
    <recommendedName>
        <fullName evidence="3">F-box domain-containing protein</fullName>
    </recommendedName>
</protein>
<dbReference type="Proteomes" id="UP000217790">
    <property type="component" value="Unassembled WGS sequence"/>
</dbReference>
<organism evidence="1 2">
    <name type="scientific">Armillaria gallica</name>
    <name type="common">Bulbous honey fungus</name>
    <name type="synonym">Armillaria bulbosa</name>
    <dbReference type="NCBI Taxonomy" id="47427"/>
    <lineage>
        <taxon>Eukaryota</taxon>
        <taxon>Fungi</taxon>
        <taxon>Dikarya</taxon>
        <taxon>Basidiomycota</taxon>
        <taxon>Agaricomycotina</taxon>
        <taxon>Agaricomycetes</taxon>
        <taxon>Agaricomycetidae</taxon>
        <taxon>Agaricales</taxon>
        <taxon>Marasmiineae</taxon>
        <taxon>Physalacriaceae</taxon>
        <taxon>Armillaria</taxon>
    </lineage>
</organism>